<reference evidence="2" key="1">
    <citation type="submission" date="2022-10" db="EMBL/GenBank/DDBJ databases">
        <title>Culturing micro-colonial fungi from biological soil crusts in the Mojave desert and describing Neophaeococcomyces mojavensis, and introducing the new genera and species Taxawa tesnikishii.</title>
        <authorList>
            <person name="Kurbessoian T."/>
            <person name="Stajich J.E."/>
        </authorList>
    </citation>
    <scope>NUCLEOTIDE SEQUENCE</scope>
    <source>
        <strain evidence="2">TK_35</strain>
    </source>
</reference>
<evidence type="ECO:0008006" key="3">
    <source>
        <dbReference type="Google" id="ProtNLM"/>
    </source>
</evidence>
<comment type="caution">
    <text evidence="2">The sequence shown here is derived from an EMBL/GenBank/DDBJ whole genome shotgun (WGS) entry which is preliminary data.</text>
</comment>
<organism evidence="2">
    <name type="scientific">Knufia peltigerae</name>
    <dbReference type="NCBI Taxonomy" id="1002370"/>
    <lineage>
        <taxon>Eukaryota</taxon>
        <taxon>Fungi</taxon>
        <taxon>Dikarya</taxon>
        <taxon>Ascomycota</taxon>
        <taxon>Pezizomycotina</taxon>
        <taxon>Eurotiomycetes</taxon>
        <taxon>Chaetothyriomycetidae</taxon>
        <taxon>Chaetothyriales</taxon>
        <taxon>Trichomeriaceae</taxon>
        <taxon>Knufia</taxon>
    </lineage>
</organism>
<feature type="region of interest" description="Disordered" evidence="1">
    <location>
        <begin position="1"/>
        <end position="31"/>
    </location>
</feature>
<protein>
    <recommendedName>
        <fullName evidence="3">DUF3299 domain-containing protein</fullName>
    </recommendedName>
</protein>
<dbReference type="EMBL" id="JAPDRN010000153">
    <property type="protein sequence ID" value="KAJ9617776.1"/>
    <property type="molecule type" value="Genomic_DNA"/>
</dbReference>
<name>A0AA39CQ30_9EURO</name>
<gene>
    <name evidence="2" type="ORF">H2204_013443</name>
</gene>
<evidence type="ECO:0000313" key="2">
    <source>
        <dbReference type="EMBL" id="KAJ9617776.1"/>
    </source>
</evidence>
<proteinExistence type="predicted"/>
<accession>A0AA39CQ30</accession>
<dbReference type="InterPro" id="IPR021727">
    <property type="entry name" value="DUF3299"/>
</dbReference>
<sequence>MLLIACTRPTDTGVQALPPSPAQSNAGTESEQELDWLQMLPGDELAALERGEGPEVQHSGNRRMAQFGTFRTVDAVLDRAVRLPGYVVPLANAADGRLLEFLFVPYYGACIHVPPPPPNQIVHVVLPRPIAMPDMYSPFFLAGVLRAERVDDDLAGSAYSMADAELRPYEPCGRPAVEAPRPQASNAAASPAARSAVIDRWDALMPGEDSFQRPPPQIGLSRGNGMDGVGGLIDDSGSGSLPGQAIDHSSPVRAQQFGSSAVVDGVDGGALDLDGYVVPLAMNDAGQVDELLFVPFYGACIHVPPPPPNQIIHVTLATPITMGALWDPYRLSGRLQVKHFEADIASASYDAAAATLSTITR</sequence>
<dbReference type="AlphaFoldDB" id="A0AA39CQ30"/>
<dbReference type="Gene3D" id="2.40.50.870">
    <property type="entry name" value="Protein of unknown function (DUF3299)"/>
    <property type="match status" value="2"/>
</dbReference>
<evidence type="ECO:0000256" key="1">
    <source>
        <dbReference type="SAM" id="MobiDB-lite"/>
    </source>
</evidence>
<dbReference type="Pfam" id="PF11736">
    <property type="entry name" value="DUF3299"/>
    <property type="match status" value="2"/>
</dbReference>